<feature type="compositionally biased region" description="Basic and acidic residues" evidence="1">
    <location>
        <begin position="35"/>
        <end position="47"/>
    </location>
</feature>
<evidence type="ECO:0000256" key="1">
    <source>
        <dbReference type="SAM" id="MobiDB-lite"/>
    </source>
</evidence>
<keyword evidence="2" id="KW-0812">Transmembrane</keyword>
<dbReference type="RefSeq" id="WP_116000528.1">
    <property type="nucleotide sequence ID" value="NZ_QUOV01000001.1"/>
</dbReference>
<proteinExistence type="predicted"/>
<feature type="transmembrane region" description="Helical" evidence="2">
    <location>
        <begin position="71"/>
        <end position="90"/>
    </location>
</feature>
<evidence type="ECO:0000313" key="4">
    <source>
        <dbReference type="Proteomes" id="UP000256999"/>
    </source>
</evidence>
<keyword evidence="2" id="KW-0472">Membrane</keyword>
<accession>A0A3E0UFQ4</accession>
<name>A0A3E0UFQ4_9GAMM</name>
<gene>
    <name evidence="3" type="ORF">DXX92_11245</name>
</gene>
<feature type="region of interest" description="Disordered" evidence="1">
    <location>
        <begin position="26"/>
        <end position="47"/>
    </location>
</feature>
<keyword evidence="2" id="KW-1133">Transmembrane helix</keyword>
<dbReference type="AlphaFoldDB" id="A0A3E0UFQ4"/>
<dbReference type="EMBL" id="QUOV01000001">
    <property type="protein sequence ID" value="REL35861.1"/>
    <property type="molecule type" value="Genomic_DNA"/>
</dbReference>
<evidence type="ECO:0000256" key="2">
    <source>
        <dbReference type="SAM" id="Phobius"/>
    </source>
</evidence>
<reference evidence="3 4" key="1">
    <citation type="submission" date="2018-08" db="EMBL/GenBank/DDBJ databases">
        <title>Thalassotalea euphylliae genome.</title>
        <authorList>
            <person name="Summers S."/>
            <person name="Rice S.A."/>
            <person name="Freckelton M.L."/>
            <person name="Nedved B.T."/>
            <person name="Hadfield M.G."/>
        </authorList>
    </citation>
    <scope>NUCLEOTIDE SEQUENCE [LARGE SCALE GENOMIC DNA]</scope>
    <source>
        <strain evidence="3 4">H2</strain>
    </source>
</reference>
<evidence type="ECO:0000313" key="3">
    <source>
        <dbReference type="EMBL" id="REL35861.1"/>
    </source>
</evidence>
<organism evidence="3 4">
    <name type="scientific">Thalassotalea euphylliae</name>
    <dbReference type="NCBI Taxonomy" id="1655234"/>
    <lineage>
        <taxon>Bacteria</taxon>
        <taxon>Pseudomonadati</taxon>
        <taxon>Pseudomonadota</taxon>
        <taxon>Gammaproteobacteria</taxon>
        <taxon>Alteromonadales</taxon>
        <taxon>Colwelliaceae</taxon>
        <taxon>Thalassotalea</taxon>
    </lineage>
</organism>
<dbReference type="OrthoDB" id="6402278at2"/>
<protein>
    <submittedName>
        <fullName evidence="3">Uncharacterized protein</fullName>
    </submittedName>
</protein>
<sequence length="96" mass="11063">MEIIAIDFYLMSNSYEQFLWAMESKVSNQSNKTNHKTENKPKLKESNDPMDLIRMQTEVGLFESMAQSKTLTIIVILAIMFFGGFFFFLYKMAGAA</sequence>
<dbReference type="Proteomes" id="UP000256999">
    <property type="component" value="Unassembled WGS sequence"/>
</dbReference>
<comment type="caution">
    <text evidence="3">The sequence shown here is derived from an EMBL/GenBank/DDBJ whole genome shotgun (WGS) entry which is preliminary data.</text>
</comment>